<name>A0A370TSE8_9HELO</name>
<protein>
    <recommendedName>
        <fullName evidence="4">PLAC8 family protein</fullName>
    </recommendedName>
</protein>
<organism evidence="2 3">
    <name type="scientific">Venustampulla echinocandica</name>
    <dbReference type="NCBI Taxonomy" id="2656787"/>
    <lineage>
        <taxon>Eukaryota</taxon>
        <taxon>Fungi</taxon>
        <taxon>Dikarya</taxon>
        <taxon>Ascomycota</taxon>
        <taxon>Pezizomycotina</taxon>
        <taxon>Leotiomycetes</taxon>
        <taxon>Helotiales</taxon>
        <taxon>Pleuroascaceae</taxon>
        <taxon>Venustampulla</taxon>
    </lineage>
</organism>
<evidence type="ECO:0000313" key="3">
    <source>
        <dbReference type="Proteomes" id="UP000254866"/>
    </source>
</evidence>
<dbReference type="Pfam" id="PF04749">
    <property type="entry name" value="PLAC8"/>
    <property type="match status" value="1"/>
</dbReference>
<evidence type="ECO:0000256" key="1">
    <source>
        <dbReference type="SAM" id="MobiDB-lite"/>
    </source>
</evidence>
<comment type="caution">
    <text evidence="2">The sequence shown here is derived from an EMBL/GenBank/DDBJ whole genome shotgun (WGS) entry which is preliminary data.</text>
</comment>
<evidence type="ECO:0008006" key="4">
    <source>
        <dbReference type="Google" id="ProtNLM"/>
    </source>
</evidence>
<dbReference type="OrthoDB" id="1045822at2759"/>
<reference evidence="2 3" key="1">
    <citation type="journal article" date="2018" name="IMA Fungus">
        <title>IMA Genome-F 9: Draft genome sequence of Annulohypoxylon stygium, Aspergillus mulundensis, Berkeleyomyces basicola (syn. Thielaviopsis basicola), Ceratocystis smalleyi, two Cercospora beticola strains, Coleophoma cylindrospora, Fusarium fracticaudum, Phialophora cf. hyalina, and Morchella septimelata.</title>
        <authorList>
            <person name="Wingfield B.D."/>
            <person name="Bills G.F."/>
            <person name="Dong Y."/>
            <person name="Huang W."/>
            <person name="Nel W.J."/>
            <person name="Swalarsk-Parry B.S."/>
            <person name="Vaghefi N."/>
            <person name="Wilken P.M."/>
            <person name="An Z."/>
            <person name="de Beer Z.W."/>
            <person name="De Vos L."/>
            <person name="Chen L."/>
            <person name="Duong T.A."/>
            <person name="Gao Y."/>
            <person name="Hammerbacher A."/>
            <person name="Kikkert J.R."/>
            <person name="Li Y."/>
            <person name="Li H."/>
            <person name="Li K."/>
            <person name="Li Q."/>
            <person name="Liu X."/>
            <person name="Ma X."/>
            <person name="Naidoo K."/>
            <person name="Pethybridge S.J."/>
            <person name="Sun J."/>
            <person name="Steenkamp E.T."/>
            <person name="van der Nest M.A."/>
            <person name="van Wyk S."/>
            <person name="Wingfield M.J."/>
            <person name="Xiong C."/>
            <person name="Yue Q."/>
            <person name="Zhang X."/>
        </authorList>
    </citation>
    <scope>NUCLEOTIDE SEQUENCE [LARGE SCALE GENOMIC DNA]</scope>
    <source>
        <strain evidence="2 3">BP 5553</strain>
    </source>
</reference>
<sequence>MRNAEADPSAVNGWCLGWCALTTCCGVGWILQMLDREAMAEKHDLKYSACGGCLTAFCCSCCESIQTSKELDYIQLQHRGENGYTPNEKMEAIPQAPLAHQPPQHPQPPQPLKQ</sequence>
<dbReference type="GeneID" id="43595646"/>
<accession>A0A370TSE8</accession>
<dbReference type="InterPro" id="IPR006461">
    <property type="entry name" value="PLAC_motif_containing"/>
</dbReference>
<feature type="compositionally biased region" description="Pro residues" evidence="1">
    <location>
        <begin position="103"/>
        <end position="114"/>
    </location>
</feature>
<evidence type="ECO:0000313" key="2">
    <source>
        <dbReference type="EMBL" id="RDL38457.1"/>
    </source>
</evidence>
<feature type="region of interest" description="Disordered" evidence="1">
    <location>
        <begin position="81"/>
        <end position="114"/>
    </location>
</feature>
<dbReference type="EMBL" id="NPIC01000002">
    <property type="protein sequence ID" value="RDL38457.1"/>
    <property type="molecule type" value="Genomic_DNA"/>
</dbReference>
<dbReference type="AlphaFoldDB" id="A0A370TSE8"/>
<dbReference type="RefSeq" id="XP_031871113.1">
    <property type="nucleotide sequence ID" value="XM_032011420.1"/>
</dbReference>
<proteinExistence type="predicted"/>
<dbReference type="Proteomes" id="UP000254866">
    <property type="component" value="Unassembled WGS sequence"/>
</dbReference>
<dbReference type="STRING" id="2656787.A0A370TSE8"/>
<gene>
    <name evidence="2" type="ORF">BP5553_02797</name>
</gene>
<keyword evidence="3" id="KW-1185">Reference proteome</keyword>